<dbReference type="GO" id="GO:0005829">
    <property type="term" value="C:cytosol"/>
    <property type="evidence" value="ECO:0007669"/>
    <property type="project" value="TreeGrafter"/>
</dbReference>
<dbReference type="PANTHER" id="PTHR48106">
    <property type="entry name" value="QUINONE OXIDOREDUCTASE PIG3-RELATED"/>
    <property type="match status" value="1"/>
</dbReference>
<dbReference type="SUPFAM" id="SSF51735">
    <property type="entry name" value="NAD(P)-binding Rossmann-fold domains"/>
    <property type="match status" value="1"/>
</dbReference>
<dbReference type="Pfam" id="PF00107">
    <property type="entry name" value="ADH_zinc_N"/>
    <property type="match status" value="1"/>
</dbReference>
<name>A0AAW2JEX5_9LAMI</name>
<reference evidence="4" key="2">
    <citation type="journal article" date="2024" name="Plant">
        <title>Genomic evolution and insights into agronomic trait innovations of Sesamum species.</title>
        <authorList>
            <person name="Miao H."/>
            <person name="Wang L."/>
            <person name="Qu L."/>
            <person name="Liu H."/>
            <person name="Sun Y."/>
            <person name="Le M."/>
            <person name="Wang Q."/>
            <person name="Wei S."/>
            <person name="Zheng Y."/>
            <person name="Lin W."/>
            <person name="Duan Y."/>
            <person name="Cao H."/>
            <person name="Xiong S."/>
            <person name="Wang X."/>
            <person name="Wei L."/>
            <person name="Li C."/>
            <person name="Ma Q."/>
            <person name="Ju M."/>
            <person name="Zhao R."/>
            <person name="Li G."/>
            <person name="Mu C."/>
            <person name="Tian Q."/>
            <person name="Mei H."/>
            <person name="Zhang T."/>
            <person name="Gao T."/>
            <person name="Zhang H."/>
        </authorList>
    </citation>
    <scope>NUCLEOTIDE SEQUENCE</scope>
    <source>
        <strain evidence="4">KEN8</strain>
    </source>
</reference>
<evidence type="ECO:0000259" key="3">
    <source>
        <dbReference type="SMART" id="SM00829"/>
    </source>
</evidence>
<dbReference type="SUPFAM" id="SSF50129">
    <property type="entry name" value="GroES-like"/>
    <property type="match status" value="1"/>
</dbReference>
<dbReference type="EMBL" id="JACGWM010001435">
    <property type="protein sequence ID" value="KAL0292995.1"/>
    <property type="molecule type" value="Genomic_DNA"/>
</dbReference>
<dbReference type="GO" id="GO:0070402">
    <property type="term" value="F:NADPH binding"/>
    <property type="evidence" value="ECO:0007669"/>
    <property type="project" value="TreeGrafter"/>
</dbReference>
<protein>
    <submittedName>
        <fullName evidence="4">2-haloacrylate reductase</fullName>
    </submittedName>
</protein>
<dbReference type="InterPro" id="IPR036291">
    <property type="entry name" value="NAD(P)-bd_dom_sf"/>
</dbReference>
<dbReference type="Pfam" id="PF08240">
    <property type="entry name" value="ADH_N"/>
    <property type="match status" value="1"/>
</dbReference>
<dbReference type="SMART" id="SM00829">
    <property type="entry name" value="PKS_ER"/>
    <property type="match status" value="1"/>
</dbReference>
<keyword evidence="1" id="KW-0521">NADP</keyword>
<sequence>MVKAIRVHELGGPEVLKWEDEEIGEPKDGEIKVKNKAIGLNFCDTYFRNGFFKASAFPFTPGMEAVGMVTAVGPGVTGRMAGDLVAYAGYPMGAYAEDSWWSGSLLCQWANALGATVIGTVSTKEKAAQAKEDGCHHVILYKEEDFVALVNEITSGKGVEVVYDSVGKDTFESSGAPDPVPLSSALLVKSLSLTSPNMIHYTSTRDELLQTALEVFTNVAAGVLRVRVNHTYPLSQAAQAHTDLESRKTSGSVVLIPDGS</sequence>
<organism evidence="4">
    <name type="scientific">Sesamum calycinum</name>
    <dbReference type="NCBI Taxonomy" id="2727403"/>
    <lineage>
        <taxon>Eukaryota</taxon>
        <taxon>Viridiplantae</taxon>
        <taxon>Streptophyta</taxon>
        <taxon>Embryophyta</taxon>
        <taxon>Tracheophyta</taxon>
        <taxon>Spermatophyta</taxon>
        <taxon>Magnoliopsida</taxon>
        <taxon>eudicotyledons</taxon>
        <taxon>Gunneridae</taxon>
        <taxon>Pentapetalae</taxon>
        <taxon>asterids</taxon>
        <taxon>lamiids</taxon>
        <taxon>Lamiales</taxon>
        <taxon>Pedaliaceae</taxon>
        <taxon>Sesamum</taxon>
    </lineage>
</organism>
<dbReference type="InterPro" id="IPR047618">
    <property type="entry name" value="QOR-like"/>
</dbReference>
<reference evidence="4" key="1">
    <citation type="submission" date="2020-06" db="EMBL/GenBank/DDBJ databases">
        <authorList>
            <person name="Li T."/>
            <person name="Hu X."/>
            <person name="Zhang T."/>
            <person name="Song X."/>
            <person name="Zhang H."/>
            <person name="Dai N."/>
            <person name="Sheng W."/>
            <person name="Hou X."/>
            <person name="Wei L."/>
        </authorList>
    </citation>
    <scope>NUCLEOTIDE SEQUENCE</scope>
    <source>
        <strain evidence="4">KEN8</strain>
        <tissue evidence="4">Leaf</tissue>
    </source>
</reference>
<dbReference type="GO" id="GO:0003960">
    <property type="term" value="F:quinone reductase (NADPH) activity"/>
    <property type="evidence" value="ECO:0007669"/>
    <property type="project" value="InterPro"/>
</dbReference>
<gene>
    <name evidence="4" type="ORF">Scaly_2579200</name>
</gene>
<dbReference type="InterPro" id="IPR013149">
    <property type="entry name" value="ADH-like_C"/>
</dbReference>
<feature type="domain" description="Enoyl reductase (ER)" evidence="3">
    <location>
        <begin position="11"/>
        <end position="255"/>
    </location>
</feature>
<proteinExistence type="predicted"/>
<evidence type="ECO:0000256" key="2">
    <source>
        <dbReference type="ARBA" id="ARBA00023002"/>
    </source>
</evidence>
<dbReference type="PANTHER" id="PTHR48106:SF13">
    <property type="entry name" value="QUINONE OXIDOREDUCTASE-RELATED"/>
    <property type="match status" value="1"/>
</dbReference>
<dbReference type="AlphaFoldDB" id="A0AAW2JEX5"/>
<keyword evidence="2" id="KW-0560">Oxidoreductase</keyword>
<dbReference type="InterPro" id="IPR013154">
    <property type="entry name" value="ADH-like_N"/>
</dbReference>
<evidence type="ECO:0000313" key="4">
    <source>
        <dbReference type="EMBL" id="KAL0292995.1"/>
    </source>
</evidence>
<dbReference type="InterPro" id="IPR011032">
    <property type="entry name" value="GroES-like_sf"/>
</dbReference>
<dbReference type="Gene3D" id="3.90.180.10">
    <property type="entry name" value="Medium-chain alcohol dehydrogenases, catalytic domain"/>
    <property type="match status" value="2"/>
</dbReference>
<comment type="caution">
    <text evidence="4">The sequence shown here is derived from an EMBL/GenBank/DDBJ whole genome shotgun (WGS) entry which is preliminary data.</text>
</comment>
<dbReference type="CDD" id="cd05286">
    <property type="entry name" value="QOR2"/>
    <property type="match status" value="1"/>
</dbReference>
<evidence type="ECO:0000256" key="1">
    <source>
        <dbReference type="ARBA" id="ARBA00022857"/>
    </source>
</evidence>
<dbReference type="Gene3D" id="3.40.50.720">
    <property type="entry name" value="NAD(P)-binding Rossmann-like Domain"/>
    <property type="match status" value="2"/>
</dbReference>
<accession>A0AAW2JEX5</accession>
<dbReference type="GO" id="GO:0035925">
    <property type="term" value="F:mRNA 3'-UTR AU-rich region binding"/>
    <property type="evidence" value="ECO:0007669"/>
    <property type="project" value="TreeGrafter"/>
</dbReference>
<dbReference type="InterPro" id="IPR020843">
    <property type="entry name" value="ER"/>
</dbReference>